<accession>A0ABS1ED09</accession>
<keyword evidence="2" id="KW-1185">Reference proteome</keyword>
<dbReference type="Gene3D" id="3.30.70.1520">
    <property type="entry name" value="Heterotetrameric sarcosine oxidase"/>
    <property type="match status" value="1"/>
</dbReference>
<dbReference type="Gene3D" id="3.30.1360.120">
    <property type="entry name" value="Probable tRNA modification gtpase trme, domain 1"/>
    <property type="match status" value="1"/>
</dbReference>
<name>A0ABS1ED09_9BURK</name>
<dbReference type="Pfam" id="PF04268">
    <property type="entry name" value="SoxG"/>
    <property type="match status" value="1"/>
</dbReference>
<evidence type="ECO:0000313" key="1">
    <source>
        <dbReference type="EMBL" id="MBK1780773.1"/>
    </source>
</evidence>
<organism evidence="1 2">
    <name type="scientific">Advenella mandrilli</name>
    <dbReference type="NCBI Taxonomy" id="2800330"/>
    <lineage>
        <taxon>Bacteria</taxon>
        <taxon>Pseudomonadati</taxon>
        <taxon>Pseudomonadota</taxon>
        <taxon>Betaproteobacteria</taxon>
        <taxon>Burkholderiales</taxon>
        <taxon>Alcaligenaceae</taxon>
    </lineage>
</organism>
<evidence type="ECO:0000313" key="2">
    <source>
        <dbReference type="Proteomes" id="UP000635316"/>
    </source>
</evidence>
<dbReference type="InterPro" id="IPR027266">
    <property type="entry name" value="TrmE/GcvT-like"/>
</dbReference>
<dbReference type="InterPro" id="IPR007375">
    <property type="entry name" value="SoxG"/>
</dbReference>
<proteinExistence type="predicted"/>
<dbReference type="Proteomes" id="UP000635316">
    <property type="component" value="Unassembled WGS sequence"/>
</dbReference>
<dbReference type="EMBL" id="JAENGP010000005">
    <property type="protein sequence ID" value="MBK1780773.1"/>
    <property type="molecule type" value="Genomic_DNA"/>
</dbReference>
<protein>
    <submittedName>
        <fullName evidence="1">Sarcosine oxidase subunit gamma</fullName>
    </submittedName>
</protein>
<comment type="caution">
    <text evidence="1">The sequence shown here is derived from an EMBL/GenBank/DDBJ whole genome shotgun (WGS) entry which is preliminary data.</text>
</comment>
<dbReference type="RefSeq" id="WP_200235000.1">
    <property type="nucleotide sequence ID" value="NZ_JAENGP010000005.1"/>
</dbReference>
<dbReference type="SUPFAM" id="SSF103025">
    <property type="entry name" value="Folate-binding domain"/>
    <property type="match status" value="1"/>
</dbReference>
<gene>
    <name evidence="1" type="ORF">JHL22_06030</name>
</gene>
<reference evidence="1 2" key="1">
    <citation type="submission" date="2020-12" db="EMBL/GenBank/DDBJ databases">
        <authorList>
            <person name="Lu T."/>
            <person name="Wang Q."/>
            <person name="Han X."/>
        </authorList>
    </citation>
    <scope>NUCLEOTIDE SEQUENCE [LARGE SCALE GENOMIC DNA]</scope>
    <source>
        <strain evidence="1 2">WQ 585</strain>
    </source>
</reference>
<sequence>MKKGAVSMQLDVNMQSPLVNVQGLLEEAAGKAAEKFLLRELPFRELLNVRADFADANVARVLGNSFNLQFPVQANTVVESDKHVIWWLGPDEWLAQSVEPVVLPALPGKSTANKTQALLAGSFARLLDVSSGYTLLHLSGSQAADVLNKGCPLDFDTSVFGSGQCAQSHFFKADIVVRPVPNGWHVLVRRSFAEYTVKMLLDAAYDYYLLA</sequence>